<evidence type="ECO:0000256" key="1">
    <source>
        <dbReference type="PROSITE-ProRule" id="PRU00221"/>
    </source>
</evidence>
<keyword evidence="1" id="KW-0853">WD repeat</keyword>
<dbReference type="PANTHER" id="PTHR43991">
    <property type="entry name" value="WD REPEAT PROTEIN (AFU_ORTHOLOGUE AFUA_8G05640)-RELATED"/>
    <property type="match status" value="1"/>
</dbReference>
<gene>
    <name evidence="3" type="ORF">SCAR479_11985</name>
</gene>
<dbReference type="PROSITE" id="PS50294">
    <property type="entry name" value="WD_REPEATS_REGION"/>
    <property type="match status" value="1"/>
</dbReference>
<organism evidence="3 4">
    <name type="scientific">Seiridium cardinale</name>
    <dbReference type="NCBI Taxonomy" id="138064"/>
    <lineage>
        <taxon>Eukaryota</taxon>
        <taxon>Fungi</taxon>
        <taxon>Dikarya</taxon>
        <taxon>Ascomycota</taxon>
        <taxon>Pezizomycotina</taxon>
        <taxon>Sordariomycetes</taxon>
        <taxon>Xylariomycetidae</taxon>
        <taxon>Amphisphaeriales</taxon>
        <taxon>Sporocadaceae</taxon>
        <taxon>Seiridium</taxon>
    </lineage>
</organism>
<dbReference type="Gene3D" id="2.130.10.10">
    <property type="entry name" value="YVTN repeat-like/Quinoprotein amine dehydrogenase"/>
    <property type="match status" value="1"/>
</dbReference>
<comment type="caution">
    <text evidence="3">The sequence shown here is derived from an EMBL/GenBank/DDBJ whole genome shotgun (WGS) entry which is preliminary data.</text>
</comment>
<accession>A0ABR2XC91</accession>
<name>A0ABR2XC91_9PEZI</name>
<proteinExistence type="predicted"/>
<feature type="repeat" description="WD" evidence="1">
    <location>
        <begin position="507"/>
        <end position="539"/>
    </location>
</feature>
<dbReference type="InterPro" id="IPR001680">
    <property type="entry name" value="WD40_rpt"/>
</dbReference>
<evidence type="ECO:0000256" key="2">
    <source>
        <dbReference type="SAM" id="MobiDB-lite"/>
    </source>
</evidence>
<dbReference type="Proteomes" id="UP001465668">
    <property type="component" value="Unassembled WGS sequence"/>
</dbReference>
<keyword evidence="4" id="KW-1185">Reference proteome</keyword>
<dbReference type="PROSITE" id="PS50082">
    <property type="entry name" value="WD_REPEATS_2"/>
    <property type="match status" value="1"/>
</dbReference>
<evidence type="ECO:0000313" key="3">
    <source>
        <dbReference type="EMBL" id="KAK9771379.1"/>
    </source>
</evidence>
<dbReference type="InterPro" id="IPR015943">
    <property type="entry name" value="WD40/YVTN_repeat-like_dom_sf"/>
</dbReference>
<evidence type="ECO:0000313" key="4">
    <source>
        <dbReference type="Proteomes" id="UP001465668"/>
    </source>
</evidence>
<sequence length="701" mass="77485">MRQGTAHASPLPASHSQTAPSSEAVNPSAHGLLAATTLMSDHGQTAWHASGSLEITGAMQDPGDDHDMTDVGAEDGGAPLAETYTFASDIIIPPVEDDADDSDTPWGGFAVDEDLDGLLSLDVEHDGTTIASHSAAESAPPSPPLPAIHAFAQLPAFAQQVLSNIPIQQIQEAQFQIEQQQQLLGQQQLLNDLQDELDELHGALPMSNPNHLTLGPDNFTLVHFLRAWAGLGRSRGSQPVPRFDRINALPNDKETHRIEYDNLQGDAHDMQGVDWTQLGVTRSRARERRRATYKNYVNKLDSDKWHPGLPDRLAIPRDNYFRFRSMDIRRDTRLLHFQLRNILACSSRTRAFFPSFHALAELDPTTGRARKAMDFGPHSDVQVSTVAATDEILIAGSFLGDYRYRNLNSEDRTYTEGKLTDHISGITNHVQIHSARRSSAPIAAFASNDFGFRTVDLTTNELLFESMYNYPLNCSAISPDQRLRVMVGDHTKVLITDAETGEILRDLSGHRDFGFACDWAPDGWTVATGFQDKSVRIWDARRWTNNHDGSGAPIAVLRMDMSGARSLRFSPLGSGKRLLVAAEEADVINIFDAQTFDTEQKIETFGELGGTAFADDGRVLMALNCDPVRGGVMQFDRCDGGAEDAFVTRDWDMGLRQPSFGQSIRYDWEASTADILMRPSSLETMTERRRKAVVNSNLDPF</sequence>
<dbReference type="SUPFAM" id="SSF50978">
    <property type="entry name" value="WD40 repeat-like"/>
    <property type="match status" value="1"/>
</dbReference>
<reference evidence="3 4" key="1">
    <citation type="submission" date="2024-02" db="EMBL/GenBank/DDBJ databases">
        <title>First draft genome assembly of two strains of Seiridium cardinale.</title>
        <authorList>
            <person name="Emiliani G."/>
            <person name="Scali E."/>
        </authorList>
    </citation>
    <scope>NUCLEOTIDE SEQUENCE [LARGE SCALE GENOMIC DNA]</scope>
    <source>
        <strain evidence="3 4">BM-138-000479</strain>
    </source>
</reference>
<feature type="compositionally biased region" description="Polar residues" evidence="2">
    <location>
        <begin position="14"/>
        <end position="25"/>
    </location>
</feature>
<dbReference type="EMBL" id="JARVKM010000076">
    <property type="protein sequence ID" value="KAK9771379.1"/>
    <property type="molecule type" value="Genomic_DNA"/>
</dbReference>
<protein>
    <submittedName>
        <fullName evidence="3">Quinon protein alcohol dehydrogenase-like superfamily</fullName>
    </submittedName>
</protein>
<dbReference type="PANTHER" id="PTHR43991:SF12">
    <property type="entry name" value="WD REPEAT PROTEIN (AFU_ORTHOLOGUE AFUA_8G05640)"/>
    <property type="match status" value="1"/>
</dbReference>
<dbReference type="SMART" id="SM00320">
    <property type="entry name" value="WD40"/>
    <property type="match status" value="2"/>
</dbReference>
<dbReference type="InterPro" id="IPR036322">
    <property type="entry name" value="WD40_repeat_dom_sf"/>
</dbReference>
<feature type="region of interest" description="Disordered" evidence="2">
    <location>
        <begin position="1"/>
        <end position="27"/>
    </location>
</feature>